<dbReference type="EMBL" id="VSKK01000001">
    <property type="protein sequence ID" value="TYB79181.1"/>
    <property type="molecule type" value="Genomic_DNA"/>
</dbReference>
<name>A0A5D0RE04_9FLAO</name>
<dbReference type="RefSeq" id="WP_148402918.1">
    <property type="nucleotide sequence ID" value="NZ_VSKK01000001.1"/>
</dbReference>
<dbReference type="Proteomes" id="UP000323720">
    <property type="component" value="Unassembled WGS sequence"/>
</dbReference>
<evidence type="ECO:0000313" key="2">
    <source>
        <dbReference type="Proteomes" id="UP000323720"/>
    </source>
</evidence>
<proteinExistence type="predicted"/>
<accession>A0A5D0RE04</accession>
<gene>
    <name evidence="1" type="ORF">ES674_05240</name>
</gene>
<evidence type="ECO:0000313" key="1">
    <source>
        <dbReference type="EMBL" id="TYB79181.1"/>
    </source>
</evidence>
<sequence length="74" mass="8339">MSRIEIKCRTASKVEEGVVIKPSQLLTESIIHLEPDKMPTAETIELIRQQFSHIAVLYSLPDGEACTCEIRLID</sequence>
<protein>
    <submittedName>
        <fullName evidence="1">Uncharacterized protein</fullName>
    </submittedName>
</protein>
<reference evidence="1 2" key="1">
    <citation type="submission" date="2019-08" db="EMBL/GenBank/DDBJ databases">
        <title>Genomes of Antarctic Bizionia species.</title>
        <authorList>
            <person name="Bowman J.P."/>
        </authorList>
    </citation>
    <scope>NUCLEOTIDE SEQUENCE [LARGE SCALE GENOMIC DNA]</scope>
    <source>
        <strain evidence="1 2">ADA-4</strain>
    </source>
</reference>
<comment type="caution">
    <text evidence="1">The sequence shown here is derived from an EMBL/GenBank/DDBJ whole genome shotgun (WGS) entry which is preliminary data.</text>
</comment>
<keyword evidence="2" id="KW-1185">Reference proteome</keyword>
<dbReference type="AlphaFoldDB" id="A0A5D0RE04"/>
<organism evidence="1 2">
    <name type="scientific">Bizionia myxarmorum</name>
    <dbReference type="NCBI Taxonomy" id="291186"/>
    <lineage>
        <taxon>Bacteria</taxon>
        <taxon>Pseudomonadati</taxon>
        <taxon>Bacteroidota</taxon>
        <taxon>Flavobacteriia</taxon>
        <taxon>Flavobacteriales</taxon>
        <taxon>Flavobacteriaceae</taxon>
        <taxon>Bizionia</taxon>
    </lineage>
</organism>